<keyword evidence="4" id="KW-1185">Reference proteome</keyword>
<evidence type="ECO:0000313" key="4">
    <source>
        <dbReference type="Proteomes" id="UP000654471"/>
    </source>
</evidence>
<name>A0ABQ2VJT5_9ACTN</name>
<evidence type="ECO:0000259" key="2">
    <source>
        <dbReference type="Pfam" id="PF08044"/>
    </source>
</evidence>
<dbReference type="EMBL" id="BMRP01000036">
    <property type="protein sequence ID" value="GGU90748.1"/>
    <property type="molecule type" value="Genomic_DNA"/>
</dbReference>
<dbReference type="RefSeq" id="WP_189306390.1">
    <property type="nucleotide sequence ID" value="NZ_BMRP01000036.1"/>
</dbReference>
<reference evidence="4" key="1">
    <citation type="journal article" date="2019" name="Int. J. Syst. Evol. Microbiol.">
        <title>The Global Catalogue of Microorganisms (GCM) 10K type strain sequencing project: providing services to taxonomists for standard genome sequencing and annotation.</title>
        <authorList>
            <consortium name="The Broad Institute Genomics Platform"/>
            <consortium name="The Broad Institute Genome Sequencing Center for Infectious Disease"/>
            <person name="Wu L."/>
            <person name="Ma J."/>
        </authorList>
    </citation>
    <scope>NUCLEOTIDE SEQUENCE [LARGE SCALE GENOMIC DNA]</scope>
    <source>
        <strain evidence="4">JCM 3399</strain>
    </source>
</reference>
<organism evidence="3 4">
    <name type="scientific">Streptomyces albospinus</name>
    <dbReference type="NCBI Taxonomy" id="285515"/>
    <lineage>
        <taxon>Bacteria</taxon>
        <taxon>Bacillati</taxon>
        <taxon>Actinomycetota</taxon>
        <taxon>Actinomycetes</taxon>
        <taxon>Kitasatosporales</taxon>
        <taxon>Streptomycetaceae</taxon>
        <taxon>Streptomyces</taxon>
    </lineage>
</organism>
<dbReference type="InterPro" id="IPR012551">
    <property type="entry name" value="DUF1707_SHOCT-like"/>
</dbReference>
<proteinExistence type="predicted"/>
<feature type="domain" description="DUF1707" evidence="2">
    <location>
        <begin position="9"/>
        <end position="61"/>
    </location>
</feature>
<dbReference type="Pfam" id="PF08044">
    <property type="entry name" value="DUF1707"/>
    <property type="match status" value="1"/>
</dbReference>
<evidence type="ECO:0000313" key="3">
    <source>
        <dbReference type="EMBL" id="GGU90748.1"/>
    </source>
</evidence>
<gene>
    <name evidence="3" type="ORF">GCM10010211_66790</name>
</gene>
<evidence type="ECO:0000256" key="1">
    <source>
        <dbReference type="SAM" id="MobiDB-lite"/>
    </source>
</evidence>
<accession>A0ABQ2VJT5</accession>
<comment type="caution">
    <text evidence="3">The sequence shown here is derived from an EMBL/GenBank/DDBJ whole genome shotgun (WGS) entry which is preliminary data.</text>
</comment>
<protein>
    <recommendedName>
        <fullName evidence="2">DUF1707 domain-containing protein</fullName>
    </recommendedName>
</protein>
<dbReference type="PANTHER" id="PTHR40763:SF4">
    <property type="entry name" value="DUF1707 DOMAIN-CONTAINING PROTEIN"/>
    <property type="match status" value="1"/>
</dbReference>
<dbReference type="Proteomes" id="UP000654471">
    <property type="component" value="Unassembled WGS sequence"/>
</dbReference>
<feature type="region of interest" description="Disordered" evidence="1">
    <location>
        <begin position="229"/>
        <end position="253"/>
    </location>
</feature>
<dbReference type="PANTHER" id="PTHR40763">
    <property type="entry name" value="MEMBRANE PROTEIN-RELATED"/>
    <property type="match status" value="1"/>
</dbReference>
<sequence>MTDERLPQLRASDADRERVVEILRDALAEGRLDMAEFDERFDATYKARTYGELERITADLPAAAPAPAPLSLRKEPAAGGAVGAVGAVTAWPERIRPDVQGSTSGVGIMGGFERKGRWTIGRRFTAICCMGGGELDLREANFAAPEIEISVWALMGGVNVIVPLGVEVETRGLGIMGGFDSQEDGTPGEPGAPRVIVTGLALMGGVGVERKLPKEERLRLKAERREEQLRLRGERREERRRLRDERRGRRELE</sequence>